<evidence type="ECO:0000256" key="1">
    <source>
        <dbReference type="SAM" id="Phobius"/>
    </source>
</evidence>
<keyword evidence="1" id="KW-0812">Transmembrane</keyword>
<proteinExistence type="predicted"/>
<dbReference type="KEGG" id="ares:IWH25_07070"/>
<organism evidence="2 3">
    <name type="scientific">Azospira restricta</name>
    <dbReference type="NCBI Taxonomy" id="404405"/>
    <lineage>
        <taxon>Bacteria</taxon>
        <taxon>Pseudomonadati</taxon>
        <taxon>Pseudomonadota</taxon>
        <taxon>Betaproteobacteria</taxon>
        <taxon>Rhodocyclales</taxon>
        <taxon>Rhodocyclaceae</taxon>
        <taxon>Azospira</taxon>
    </lineage>
</organism>
<dbReference type="Proteomes" id="UP000663444">
    <property type="component" value="Chromosome"/>
</dbReference>
<sequence>MSQEINLLNPALRPKRDWLSFRYVALGGAAALGLVAVATAALRFDLAAEQKAQASAAARLAAVRDEVQALQARLAARRPDPALEQQAANLAAAIGQRQEVLELARGLAAEDGGFADAMLGFSRQRVEGVWLTAFSVGAAGFDIRGRLLDPALLPAYIRRLNAEPAFRGRHFAALDMLGVEPAPPAAAGAQAPALVPPAAATGPARYTEFFLRAALGNTPAAGGRQ</sequence>
<keyword evidence="1" id="KW-1133">Transmembrane helix</keyword>
<gene>
    <name evidence="2" type="ORF">IWH25_07070</name>
</gene>
<accession>A0A974SRH7</accession>
<evidence type="ECO:0000313" key="3">
    <source>
        <dbReference type="Proteomes" id="UP000663444"/>
    </source>
</evidence>
<keyword evidence="1" id="KW-0472">Membrane</keyword>
<evidence type="ECO:0008006" key="4">
    <source>
        <dbReference type="Google" id="ProtNLM"/>
    </source>
</evidence>
<name>A0A974SRH7_9RHOO</name>
<dbReference type="AlphaFoldDB" id="A0A974SRH7"/>
<keyword evidence="3" id="KW-1185">Reference proteome</keyword>
<protein>
    <recommendedName>
        <fullName evidence="4">MSHA biogenesis protein MshI</fullName>
    </recommendedName>
</protein>
<evidence type="ECO:0000313" key="2">
    <source>
        <dbReference type="EMBL" id="QRJ65094.1"/>
    </source>
</evidence>
<reference evidence="2" key="1">
    <citation type="submission" date="2020-11" db="EMBL/GenBank/DDBJ databases">
        <title>Azospira restricta DSM 18626 genome sequence.</title>
        <authorList>
            <person name="Moe W.M."/>
        </authorList>
    </citation>
    <scope>NUCLEOTIDE SEQUENCE</scope>
    <source>
        <strain evidence="2">DSM 18626</strain>
    </source>
</reference>
<dbReference type="EMBL" id="CP064781">
    <property type="protein sequence ID" value="QRJ65094.1"/>
    <property type="molecule type" value="Genomic_DNA"/>
</dbReference>
<dbReference type="RefSeq" id="WP_203388617.1">
    <property type="nucleotide sequence ID" value="NZ_CP064781.1"/>
</dbReference>
<feature type="transmembrane region" description="Helical" evidence="1">
    <location>
        <begin position="20"/>
        <end position="42"/>
    </location>
</feature>